<evidence type="ECO:0000313" key="2">
    <source>
        <dbReference type="Proteomes" id="UP001280121"/>
    </source>
</evidence>
<evidence type="ECO:0000313" key="1">
    <source>
        <dbReference type="EMBL" id="KAK2662267.1"/>
    </source>
</evidence>
<keyword evidence="2" id="KW-1185">Reference proteome</keyword>
<dbReference type="AlphaFoldDB" id="A0AAD9XN70"/>
<dbReference type="EMBL" id="JANJYI010000001">
    <property type="protein sequence ID" value="KAK2662267.1"/>
    <property type="molecule type" value="Genomic_DNA"/>
</dbReference>
<comment type="caution">
    <text evidence="1">The sequence shown here is derived from an EMBL/GenBank/DDBJ whole genome shotgun (WGS) entry which is preliminary data.</text>
</comment>
<proteinExistence type="predicted"/>
<protein>
    <recommendedName>
        <fullName evidence="3">Reverse transcriptase zinc-binding domain-containing protein</fullName>
    </recommendedName>
</protein>
<dbReference type="PANTHER" id="PTHR36617:SF15">
    <property type="entry name" value="REVERSE TRANSCRIPTASE ZINC-BINDING DOMAIN-CONTAINING PROTEIN"/>
    <property type="match status" value="1"/>
</dbReference>
<dbReference type="Proteomes" id="UP001280121">
    <property type="component" value="Unassembled WGS sequence"/>
</dbReference>
<sequence>MQSIKLPIEVCLKLDKLNKDFLWGHTNEGKKIHLEGLKWRVSDDCHIDFWLDEWVPDIGKLLSYAACLLSDIQKAEKVSDYVAHDDWDIQKLSMVLLWHIIHRIVSIHAGRVQSGSDRAIWGLSKNGEFSVKSAYVSLFKNDEIPNWKWNFLWNLRMPHRVQNFLWILFMENFLLLNIEL</sequence>
<name>A0AAD9XN70_9ROSI</name>
<reference evidence="1" key="1">
    <citation type="journal article" date="2023" name="Plant J.">
        <title>Genome sequences and population genomics provide insights into the demographic history, inbreeding, and mutation load of two 'living fossil' tree species of Dipteronia.</title>
        <authorList>
            <person name="Feng Y."/>
            <person name="Comes H.P."/>
            <person name="Chen J."/>
            <person name="Zhu S."/>
            <person name="Lu R."/>
            <person name="Zhang X."/>
            <person name="Li P."/>
            <person name="Qiu J."/>
            <person name="Olsen K.M."/>
            <person name="Qiu Y."/>
        </authorList>
    </citation>
    <scope>NUCLEOTIDE SEQUENCE</scope>
    <source>
        <strain evidence="1">KIB01</strain>
    </source>
</reference>
<dbReference type="PANTHER" id="PTHR36617">
    <property type="entry name" value="PROTEIN, PUTATIVE-RELATED"/>
    <property type="match status" value="1"/>
</dbReference>
<accession>A0AAD9XN70</accession>
<gene>
    <name evidence="1" type="ORF">Ddye_000841</name>
</gene>
<organism evidence="1 2">
    <name type="scientific">Dipteronia dyeriana</name>
    <dbReference type="NCBI Taxonomy" id="168575"/>
    <lineage>
        <taxon>Eukaryota</taxon>
        <taxon>Viridiplantae</taxon>
        <taxon>Streptophyta</taxon>
        <taxon>Embryophyta</taxon>
        <taxon>Tracheophyta</taxon>
        <taxon>Spermatophyta</taxon>
        <taxon>Magnoliopsida</taxon>
        <taxon>eudicotyledons</taxon>
        <taxon>Gunneridae</taxon>
        <taxon>Pentapetalae</taxon>
        <taxon>rosids</taxon>
        <taxon>malvids</taxon>
        <taxon>Sapindales</taxon>
        <taxon>Sapindaceae</taxon>
        <taxon>Hippocastanoideae</taxon>
        <taxon>Acereae</taxon>
        <taxon>Dipteronia</taxon>
    </lineage>
</organism>
<evidence type="ECO:0008006" key="3">
    <source>
        <dbReference type="Google" id="ProtNLM"/>
    </source>
</evidence>